<dbReference type="OrthoDB" id="3692970at2"/>
<dbReference type="EMBL" id="BLAE01000094">
    <property type="protein sequence ID" value="GES16189.1"/>
    <property type="molecule type" value="Genomic_DNA"/>
</dbReference>
<name>A0A5M3X7N5_9ACTN</name>
<dbReference type="Pfam" id="PF01402">
    <property type="entry name" value="RHH_1"/>
    <property type="match status" value="1"/>
</dbReference>
<dbReference type="InterPro" id="IPR002145">
    <property type="entry name" value="CopG"/>
</dbReference>
<dbReference type="CDD" id="cd22231">
    <property type="entry name" value="RHH_NikR_HicB-like"/>
    <property type="match status" value="1"/>
</dbReference>
<keyword evidence="3" id="KW-1185">Reference proteome</keyword>
<accession>A0A5M3X7N5</accession>
<gene>
    <name evidence="2" type="ORF">Amac_097870</name>
</gene>
<dbReference type="AlphaFoldDB" id="A0A5M3X7N5"/>
<reference evidence="2 3" key="1">
    <citation type="submission" date="2019-10" db="EMBL/GenBank/DDBJ databases">
        <title>Whole genome shotgun sequence of Acrocarpospora macrocephala NBRC 16266.</title>
        <authorList>
            <person name="Ichikawa N."/>
            <person name="Kimura A."/>
            <person name="Kitahashi Y."/>
            <person name="Komaki H."/>
            <person name="Oguchi A."/>
        </authorList>
    </citation>
    <scope>NUCLEOTIDE SEQUENCE [LARGE SCALE GENOMIC DNA]</scope>
    <source>
        <strain evidence="2 3">NBRC 16266</strain>
    </source>
</reference>
<evidence type="ECO:0000259" key="1">
    <source>
        <dbReference type="Pfam" id="PF01402"/>
    </source>
</evidence>
<dbReference type="InterPro" id="IPR013321">
    <property type="entry name" value="Arc_rbn_hlx_hlx"/>
</dbReference>
<dbReference type="GO" id="GO:0006355">
    <property type="term" value="P:regulation of DNA-templated transcription"/>
    <property type="evidence" value="ECO:0007669"/>
    <property type="project" value="InterPro"/>
</dbReference>
<evidence type="ECO:0000313" key="2">
    <source>
        <dbReference type="EMBL" id="GES16189.1"/>
    </source>
</evidence>
<dbReference type="Gene3D" id="1.10.1220.10">
    <property type="entry name" value="Met repressor-like"/>
    <property type="match status" value="1"/>
</dbReference>
<feature type="domain" description="Ribbon-helix-helix protein CopG" evidence="1">
    <location>
        <begin position="2"/>
        <end position="39"/>
    </location>
</feature>
<dbReference type="SUPFAM" id="SSF47598">
    <property type="entry name" value="Ribbon-helix-helix"/>
    <property type="match status" value="1"/>
</dbReference>
<evidence type="ECO:0000313" key="3">
    <source>
        <dbReference type="Proteomes" id="UP000331127"/>
    </source>
</evidence>
<dbReference type="InterPro" id="IPR010985">
    <property type="entry name" value="Ribbon_hlx_hlx"/>
</dbReference>
<protein>
    <recommendedName>
        <fullName evidence="1">Ribbon-helix-helix protein CopG domain-containing protein</fullName>
    </recommendedName>
</protein>
<organism evidence="2 3">
    <name type="scientific">Acrocarpospora macrocephala</name>
    <dbReference type="NCBI Taxonomy" id="150177"/>
    <lineage>
        <taxon>Bacteria</taxon>
        <taxon>Bacillati</taxon>
        <taxon>Actinomycetota</taxon>
        <taxon>Actinomycetes</taxon>
        <taxon>Streptosporangiales</taxon>
        <taxon>Streptosporangiaceae</taxon>
        <taxon>Acrocarpospora</taxon>
    </lineage>
</organism>
<comment type="caution">
    <text evidence="2">The sequence shown here is derived from an EMBL/GenBank/DDBJ whole genome shotgun (WGS) entry which is preliminary data.</text>
</comment>
<proteinExistence type="predicted"/>
<sequence length="76" mass="8577">MKLSVSLPEEDLAFIDEYVARHRSQSRSAVIHDALNLLREAHLEEAYTVAFEEWDSSEDALLWDSVAGDGLSDAER</sequence>
<dbReference type="Proteomes" id="UP000331127">
    <property type="component" value="Unassembled WGS sequence"/>
</dbReference>
<dbReference type="RefSeq" id="WP_155361239.1">
    <property type="nucleotide sequence ID" value="NZ_BAAAHL010000035.1"/>
</dbReference>